<sequence length="809" mass="87707">MASPEYQKIPLDQFQQEFKDTSTEVSSVALGGRIVSFSDEFFAEATNLLKVEPSASLAGQFGPKGALYDGWETRRHNYPDHDWVIVALGPSSSRITGFDIDTAHFTGNYGPEASVWGMKLDTSDAKALAKEEATLDGDDSRWEPLLPVVQLGPDSRHLFKITPTEKTYSHIKLCQIPDGGIGRFRVYGHALPPPVTNPPTRIDLAYAHNGGRVVAQSNQHYGVASNLLLPGRGVDMGDGWETKRSRAEGHCEWAVIKLGEAGLIDHVEIDTAFHMGNFPMFAELHAINSKENIPPLENEAWTSILPKMKMGPHRQHFFPIQNGLGKVYTHVKLTIWPDGGLKRVRVMGYRAPSDSSASSLPASHQKKDIPHVEALPLTYEAFLPYGRVIQAFSGPTAAPRGIAKTPANQGTACKYHKMALLEDKFEKKEDKKTTIGVIRSQPRVATGTEVDITVLERHPKTNQAFVPLGQTTGSSTAVGGSKIGKGSYVVMAALPKENEGEPDFSTLRVFTVPASQGICFNAGIWHNPLMVADEQMDFACIESFDAKTDKVDTDFYRTEGNAAFAKFTLPKSDLGLSASAVTAAAQAAKATASTGFASLKSMLSGSSGHIPCSPLTPEAFADFGYVVQGYDSAQSAPQTARVAVSAEFKNVKCMDLSPFEQTYPAEAGATSNISVFRCTPREGLEKGKPWPVKFIERHPYTSQTFLPMGLSTIKGKGEEALPEGAAYVVIVAKGGKDDRPDPSTLKAFFCNANQGVTYGRGVWHHPMLTLGGPIDFACVEAQIGPKADVRDCELLELEQEMGVVDIPAF</sequence>
<dbReference type="Gene3D" id="2.60.120.480">
    <property type="entry name" value="Ureidoglycolate hydrolase"/>
    <property type="match status" value="2"/>
</dbReference>
<evidence type="ECO:0000313" key="9">
    <source>
        <dbReference type="Proteomes" id="UP000620104"/>
    </source>
</evidence>
<dbReference type="InterPro" id="IPR015908">
    <property type="entry name" value="Allantoicase_dom"/>
</dbReference>
<dbReference type="GO" id="GO:0004848">
    <property type="term" value="F:ureidoglycolate hydrolase activity"/>
    <property type="evidence" value="ECO:0007669"/>
    <property type="project" value="InterPro"/>
</dbReference>
<organism evidence="8 9">
    <name type="scientific">Naganishia liquefaciens</name>
    <dbReference type="NCBI Taxonomy" id="104408"/>
    <lineage>
        <taxon>Eukaryota</taxon>
        <taxon>Fungi</taxon>
        <taxon>Dikarya</taxon>
        <taxon>Basidiomycota</taxon>
        <taxon>Agaricomycotina</taxon>
        <taxon>Tremellomycetes</taxon>
        <taxon>Filobasidiales</taxon>
        <taxon>Filobasidiaceae</taxon>
        <taxon>Naganishia</taxon>
    </lineage>
</organism>
<keyword evidence="9" id="KW-1185">Reference proteome</keyword>
<keyword evidence="5" id="KW-0456">Lyase</keyword>
<gene>
    <name evidence="8" type="ORF">NliqN6_5816</name>
</gene>
<dbReference type="OrthoDB" id="10266039at2759"/>
<evidence type="ECO:0000256" key="5">
    <source>
        <dbReference type="ARBA" id="ARBA00023239"/>
    </source>
</evidence>
<evidence type="ECO:0000256" key="1">
    <source>
        <dbReference type="ARBA" id="ARBA00009242"/>
    </source>
</evidence>
<dbReference type="InterPro" id="IPR011051">
    <property type="entry name" value="RmlC_Cupin_sf"/>
</dbReference>
<dbReference type="AlphaFoldDB" id="A0A8H3TYF1"/>
<dbReference type="GO" id="GO:0004037">
    <property type="term" value="F:allantoicase activity"/>
    <property type="evidence" value="ECO:0007669"/>
    <property type="project" value="InterPro"/>
</dbReference>
<dbReference type="SUPFAM" id="SSF51182">
    <property type="entry name" value="RmlC-like cupins"/>
    <property type="match status" value="2"/>
</dbReference>
<comment type="caution">
    <text evidence="8">The sequence shown here is derived from an EMBL/GenBank/DDBJ whole genome shotgun (WGS) entry which is preliminary data.</text>
</comment>
<dbReference type="InterPro" id="IPR047233">
    <property type="entry name" value="UAH_cupin"/>
</dbReference>
<dbReference type="FunFam" id="2.60.120.260:FF:000059">
    <property type="entry name" value="Probable allantoicase"/>
    <property type="match status" value="1"/>
</dbReference>
<comment type="subunit">
    <text evidence="2">Homodimer.</text>
</comment>
<comment type="similarity">
    <text evidence="1">Belongs to the allantoicase family.</text>
</comment>
<dbReference type="EMBL" id="BLZA01000043">
    <property type="protein sequence ID" value="GHJ89414.1"/>
    <property type="molecule type" value="Genomic_DNA"/>
</dbReference>
<evidence type="ECO:0000256" key="3">
    <source>
        <dbReference type="ARBA" id="ARBA00022631"/>
    </source>
</evidence>
<dbReference type="GO" id="GO:0000256">
    <property type="term" value="P:allantoin catabolic process"/>
    <property type="evidence" value="ECO:0007669"/>
    <property type="project" value="InterPro"/>
</dbReference>
<dbReference type="SUPFAM" id="SSF49785">
    <property type="entry name" value="Galactose-binding domain-like"/>
    <property type="match status" value="2"/>
</dbReference>
<dbReference type="InterPro" id="IPR024060">
    <property type="entry name" value="Ureidoglycolate_lyase_dom_sf"/>
</dbReference>
<dbReference type="GO" id="GO:0050385">
    <property type="term" value="F:ureidoglycolate lyase activity"/>
    <property type="evidence" value="ECO:0007669"/>
    <property type="project" value="UniProtKB-EC"/>
</dbReference>
<dbReference type="Gene3D" id="2.60.120.260">
    <property type="entry name" value="Galactose-binding domain-like"/>
    <property type="match status" value="2"/>
</dbReference>
<dbReference type="Pfam" id="PF04115">
    <property type="entry name" value="Ureidogly_lyase"/>
    <property type="match status" value="2"/>
</dbReference>
<dbReference type="GO" id="GO:0006144">
    <property type="term" value="P:purine nucleobase metabolic process"/>
    <property type="evidence" value="ECO:0007669"/>
    <property type="project" value="UniProtKB-KW"/>
</dbReference>
<feature type="domain" description="Allantoicase" evidence="7">
    <location>
        <begin position="210"/>
        <end position="350"/>
    </location>
</feature>
<dbReference type="CDD" id="cd20298">
    <property type="entry name" value="cupin_UAH"/>
    <property type="match status" value="2"/>
</dbReference>
<name>A0A8H3TYF1_9TREE</name>
<comment type="catalytic activity">
    <reaction evidence="6">
        <text>(S)-ureidoglycolate = urea + glyoxylate</text>
        <dbReference type="Rhea" id="RHEA:11304"/>
        <dbReference type="ChEBI" id="CHEBI:16199"/>
        <dbReference type="ChEBI" id="CHEBI:36655"/>
        <dbReference type="ChEBI" id="CHEBI:57296"/>
        <dbReference type="EC" id="4.3.2.3"/>
    </reaction>
</comment>
<dbReference type="HAMAP" id="MF_00813">
    <property type="entry name" value="Allantoicase"/>
    <property type="match status" value="1"/>
</dbReference>
<evidence type="ECO:0000256" key="2">
    <source>
        <dbReference type="ARBA" id="ARBA00011738"/>
    </source>
</evidence>
<feature type="domain" description="Allantoicase" evidence="7">
    <location>
        <begin position="31"/>
        <end position="190"/>
    </location>
</feature>
<evidence type="ECO:0000256" key="6">
    <source>
        <dbReference type="ARBA" id="ARBA00047684"/>
    </source>
</evidence>
<dbReference type="Proteomes" id="UP000620104">
    <property type="component" value="Unassembled WGS sequence"/>
</dbReference>
<dbReference type="InterPro" id="IPR007247">
    <property type="entry name" value="Ureidogly_lyase"/>
</dbReference>
<accession>A0A8H3TYF1</accession>
<keyword evidence="3" id="KW-0659">Purine metabolism</keyword>
<dbReference type="PANTHER" id="PTHR12045">
    <property type="entry name" value="ALLANTOICASE"/>
    <property type="match status" value="1"/>
</dbReference>
<evidence type="ECO:0000313" key="8">
    <source>
        <dbReference type="EMBL" id="GHJ89414.1"/>
    </source>
</evidence>
<evidence type="ECO:0000256" key="4">
    <source>
        <dbReference type="ARBA" id="ARBA00022801"/>
    </source>
</evidence>
<dbReference type="InterPro" id="IPR005164">
    <property type="entry name" value="Allantoicase"/>
</dbReference>
<protein>
    <recommendedName>
        <fullName evidence="7">Allantoicase domain-containing protein</fullName>
    </recommendedName>
</protein>
<dbReference type="Pfam" id="PF03561">
    <property type="entry name" value="Allantoicase"/>
    <property type="match status" value="2"/>
</dbReference>
<reference evidence="8" key="1">
    <citation type="submission" date="2020-07" db="EMBL/GenBank/DDBJ databases">
        <title>Draft Genome Sequence of a Deep-Sea Yeast, Naganishia (Cryptococcus) liquefaciens strain N6.</title>
        <authorList>
            <person name="Han Y.W."/>
            <person name="Kajitani R."/>
            <person name="Morimoto H."/>
            <person name="Parhat M."/>
            <person name="Tsubouchi H."/>
            <person name="Bakenova O."/>
            <person name="Ogata M."/>
            <person name="Argunhan B."/>
            <person name="Aoki R."/>
            <person name="Kajiwara S."/>
            <person name="Itoh T."/>
            <person name="Iwasaki H."/>
        </authorList>
    </citation>
    <scope>NUCLEOTIDE SEQUENCE</scope>
    <source>
        <strain evidence="8">N6</strain>
    </source>
</reference>
<dbReference type="NCBIfam" id="TIGR02961">
    <property type="entry name" value="allantoicase"/>
    <property type="match status" value="1"/>
</dbReference>
<keyword evidence="4" id="KW-0378">Hydrolase</keyword>
<proteinExistence type="inferred from homology"/>
<evidence type="ECO:0000259" key="7">
    <source>
        <dbReference type="Pfam" id="PF03561"/>
    </source>
</evidence>
<dbReference type="PANTHER" id="PTHR12045:SF3">
    <property type="entry name" value="INACTIVE ALLANTOICASE-RELATED"/>
    <property type="match status" value="1"/>
</dbReference>
<dbReference type="InterPro" id="IPR008979">
    <property type="entry name" value="Galactose-bd-like_sf"/>
</dbReference>